<keyword evidence="4" id="KW-0560">Oxidoreductase</keyword>
<reference evidence="4 5" key="1">
    <citation type="submission" date="2020-08" db="EMBL/GenBank/DDBJ databases">
        <title>Genomic Encyclopedia of Type Strains, Phase IV (KMG-IV): sequencing the most valuable type-strain genomes for metagenomic binning, comparative biology and taxonomic classification.</title>
        <authorList>
            <person name="Goeker M."/>
        </authorList>
    </citation>
    <scope>NUCLEOTIDE SEQUENCE [LARGE SCALE GENOMIC DNA]</scope>
    <source>
        <strain evidence="4 5">DSM 26944</strain>
    </source>
</reference>
<dbReference type="InterPro" id="IPR012368">
    <property type="entry name" value="OxRdtase_Mopterin-bd_su_IorB"/>
</dbReference>
<dbReference type="InterPro" id="IPR000674">
    <property type="entry name" value="Ald_Oxase/Xan_DH_a/b"/>
</dbReference>
<dbReference type="Gene3D" id="3.30.365.10">
    <property type="entry name" value="Aldehyde oxidase/xanthine dehydrogenase, molybdopterin binding domain"/>
    <property type="match status" value="4"/>
</dbReference>
<gene>
    <name evidence="4" type="ORF">FHS76_003886</name>
</gene>
<dbReference type="InterPro" id="IPR052516">
    <property type="entry name" value="N-heterocyclic_Hydroxylase"/>
</dbReference>
<organism evidence="4 5">
    <name type="scientific">Brucella daejeonensis</name>
    <dbReference type="NCBI Taxonomy" id="659015"/>
    <lineage>
        <taxon>Bacteria</taxon>
        <taxon>Pseudomonadati</taxon>
        <taxon>Pseudomonadota</taxon>
        <taxon>Alphaproteobacteria</taxon>
        <taxon>Hyphomicrobiales</taxon>
        <taxon>Brucellaceae</taxon>
        <taxon>Brucella/Ochrobactrum group</taxon>
        <taxon>Brucella</taxon>
    </lineage>
</organism>
<dbReference type="PROSITE" id="PS51318">
    <property type="entry name" value="TAT"/>
    <property type="match status" value="1"/>
</dbReference>
<dbReference type="AlphaFoldDB" id="A0A7W9B0U2"/>
<dbReference type="Pfam" id="PF20256">
    <property type="entry name" value="MoCoBD_2"/>
    <property type="match status" value="2"/>
</dbReference>
<evidence type="ECO:0000256" key="2">
    <source>
        <dbReference type="SAM" id="Phobius"/>
    </source>
</evidence>
<keyword evidence="2" id="KW-0812">Transmembrane</keyword>
<keyword evidence="5" id="KW-1185">Reference proteome</keyword>
<dbReference type="EMBL" id="JACIJG010000021">
    <property type="protein sequence ID" value="MBB5703971.1"/>
    <property type="molecule type" value="Genomic_DNA"/>
</dbReference>
<evidence type="ECO:0000313" key="5">
    <source>
        <dbReference type="Proteomes" id="UP000555546"/>
    </source>
</evidence>
<dbReference type="RefSeq" id="WP_183656647.1">
    <property type="nucleotide sequence ID" value="NZ_JACIJG010000021.1"/>
</dbReference>
<dbReference type="SMART" id="SM01008">
    <property type="entry name" value="Ald_Xan_dh_C"/>
    <property type="match status" value="1"/>
</dbReference>
<dbReference type="PANTHER" id="PTHR47495:SF2">
    <property type="entry name" value="ALDEHYDE DEHYDROGENASE"/>
    <property type="match status" value="1"/>
</dbReference>
<dbReference type="InterPro" id="IPR006311">
    <property type="entry name" value="TAT_signal"/>
</dbReference>
<feature type="domain" description="Aldehyde oxidase/xanthine dehydrogenase a/b hammerhead" evidence="3">
    <location>
        <begin position="236"/>
        <end position="315"/>
    </location>
</feature>
<dbReference type="PIRSF" id="PIRSF036389">
    <property type="entry name" value="IOR_B"/>
    <property type="match status" value="1"/>
</dbReference>
<dbReference type="InterPro" id="IPR008274">
    <property type="entry name" value="AldOxase/xan_DH_MoCoBD1"/>
</dbReference>
<evidence type="ECO:0000256" key="1">
    <source>
        <dbReference type="SAM" id="MobiDB-lite"/>
    </source>
</evidence>
<dbReference type="InterPro" id="IPR037165">
    <property type="entry name" value="AldOxase/xan_DH_Mopterin-bd_sf"/>
</dbReference>
<keyword evidence="2" id="KW-0472">Membrane</keyword>
<comment type="caution">
    <text evidence="4">The sequence shown here is derived from an EMBL/GenBank/DDBJ whole genome shotgun (WGS) entry which is preliminary data.</text>
</comment>
<feature type="region of interest" description="Disordered" evidence="1">
    <location>
        <begin position="1"/>
        <end position="21"/>
    </location>
</feature>
<dbReference type="Pfam" id="PF02738">
    <property type="entry name" value="MoCoBD_1"/>
    <property type="match status" value="1"/>
</dbReference>
<dbReference type="Proteomes" id="UP000555546">
    <property type="component" value="Unassembled WGS sequence"/>
</dbReference>
<dbReference type="Gene3D" id="3.90.1170.50">
    <property type="entry name" value="Aldehyde oxidase/xanthine dehydrogenase, a/b hammerhead"/>
    <property type="match status" value="1"/>
</dbReference>
<proteinExistence type="predicted"/>
<dbReference type="EC" id="1.3.99.16" evidence="4"/>
<dbReference type="PANTHER" id="PTHR47495">
    <property type="entry name" value="ALDEHYDE DEHYDROGENASE"/>
    <property type="match status" value="1"/>
</dbReference>
<dbReference type="SUPFAM" id="SSF56003">
    <property type="entry name" value="Molybdenum cofactor-binding domain"/>
    <property type="match status" value="2"/>
</dbReference>
<keyword evidence="2" id="KW-1133">Transmembrane helix</keyword>
<sequence>MNEISRDQNIESVLSNGEPVPNGAPVNVSRRHFLLGSMGLTAGALVLGFGLPVGPARAQKAAAKIVPGTRVPAFLEIRPDNTVRLLSPFVEGGQGVFTAMAQIVGEELDMDPQSFVVENAPPGPDYLVIGGKMRITGGSMSVRSSYDTMRRLGAVTRAMMIEAGAKQLGVPADQLTTEPGQVVHAASGRKIAYGDLAREAMELEAPAPDSIKLRDPGQFRWIGKAVQRVDVADKSTGRAVYSIDMKVDGMLHAAVQHAPRLGMSVGGIRNEDAVKAMKGVHSVHRLPGAVAVVAERWWNARKAVEALEVDWSEAGDKPAIEGVRVMPADFSTVAFRERLANEPGDGKNAEKEGDVAGAIAAAKTQVSATYYSQYLRHAQLEPPSALARFNDDGSLDVWLPNQAPEMFHADIAKLTGLDPEKVNLHSPILGGFFGRHFLYKAASPYPQAIQLAKAVGRPVKMIWSREEEFLRDPMRPMAAVRFRGALDENGTPVALEAVSVCEGPSENGSGHNPDKLDPMALEGLTDKAYAIPNRRIAQLYVENPAILAYWRSVGNSMNDFLFEAFLDELADKGGKDPYELRMQLLKGNDRLTNLLKAVGDLSGGWKRGPFNAEDGRRRARGVAMASPFGSHTAAIAEVSIQDGEVVVHDVWQVIDPGSIVNPAIIEAQINSATALGLSQVLMEEAVFEKGEPLARNYDQYSILPPDKMPRVHVRIIESGAKMGGIGEPGLPAVPPAVANAVSILSGQRIRSMPLSQYKFEG</sequence>
<evidence type="ECO:0000259" key="3">
    <source>
        <dbReference type="SMART" id="SM01008"/>
    </source>
</evidence>
<protein>
    <submittedName>
        <fullName evidence="4">Isoquinoline 1-oxidoreductase beta subunit</fullName>
        <ecNumber evidence="4">1.3.99.16</ecNumber>
    </submittedName>
</protein>
<accession>A0A7W9B0U2</accession>
<dbReference type="GO" id="GO:0047121">
    <property type="term" value="F:isoquinoline 1-oxidoreductase activity"/>
    <property type="evidence" value="ECO:0007669"/>
    <property type="project" value="UniProtKB-EC"/>
</dbReference>
<evidence type="ECO:0000313" key="4">
    <source>
        <dbReference type="EMBL" id="MBB5703971.1"/>
    </source>
</evidence>
<dbReference type="InterPro" id="IPR046867">
    <property type="entry name" value="AldOxase/xan_DH_MoCoBD2"/>
</dbReference>
<name>A0A7W9B0U2_9HYPH</name>
<feature type="transmembrane region" description="Helical" evidence="2">
    <location>
        <begin position="33"/>
        <end position="51"/>
    </location>
</feature>